<reference evidence="2 3" key="1">
    <citation type="journal article" date="2015" name="BMC Genomics">
        <title>Gene expression during zombie ant biting behavior reflects the complexity underlying fungal parasitic behavioral manipulation.</title>
        <authorList>
            <person name="de Bekker C."/>
            <person name="Ohm R.A."/>
            <person name="Loreto R.G."/>
            <person name="Sebastian A."/>
            <person name="Albert I."/>
            <person name="Merrow M."/>
            <person name="Brachmann A."/>
            <person name="Hughes D.P."/>
        </authorList>
    </citation>
    <scope>NUCLEOTIDE SEQUENCE [LARGE SCALE GENOMIC DNA]</scope>
    <source>
        <strain evidence="2 3">SC16a</strain>
    </source>
</reference>
<accession>A0A2A9P4Z3</accession>
<sequence>MDSSERYPHMFPCLFHAAGCNSEFPGKNEWKRHVNTIHVREEAWVCAEASCGTMSIISQPATEEEDSDQEEERRNNNNKNNNKDSLPLKGRIFNRKDLYISHILRAHKHLLPATTHHHPPPSRKCQANSQEALARTARHRRVKLPTQISCPLPACQDSFGGDAAWDAFLEHAADHLKKSLQSRDAVAALVRSWLSAGPLVAFAVKAGFLARNREGEWELVNGSASPVDRHPSPVERSQNGRLAYDCEPDWGGLAAGRAMR</sequence>
<dbReference type="PANTHER" id="PTHR23225:SF2">
    <property type="entry name" value="AT09679P-RELATED"/>
    <property type="match status" value="1"/>
</dbReference>
<dbReference type="InterPro" id="IPR039970">
    <property type="entry name" value="TF_Grauzone"/>
</dbReference>
<keyword evidence="3" id="KW-1185">Reference proteome</keyword>
<protein>
    <recommendedName>
        <fullName evidence="4">C2H2-type domain-containing protein</fullName>
    </recommendedName>
</protein>
<evidence type="ECO:0000313" key="2">
    <source>
        <dbReference type="EMBL" id="PFH55940.1"/>
    </source>
</evidence>
<reference evidence="2 3" key="2">
    <citation type="journal article" date="2017" name="Sci. Rep.">
        <title>Ant-infecting Ophiocordyceps genomes reveal a high diversity of potential behavioral manipulation genes and a possible major role for enterotoxins.</title>
        <authorList>
            <person name="de Bekker C."/>
            <person name="Ohm R.A."/>
            <person name="Evans H.C."/>
            <person name="Brachmann A."/>
            <person name="Hughes D.P."/>
        </authorList>
    </citation>
    <scope>NUCLEOTIDE SEQUENCE [LARGE SCALE GENOMIC DNA]</scope>
    <source>
        <strain evidence="2 3">SC16a</strain>
    </source>
</reference>
<evidence type="ECO:0008006" key="4">
    <source>
        <dbReference type="Google" id="ProtNLM"/>
    </source>
</evidence>
<feature type="region of interest" description="Disordered" evidence="1">
    <location>
        <begin position="57"/>
        <end position="88"/>
    </location>
</feature>
<dbReference type="GO" id="GO:0003700">
    <property type="term" value="F:DNA-binding transcription factor activity"/>
    <property type="evidence" value="ECO:0007669"/>
    <property type="project" value="InterPro"/>
</dbReference>
<dbReference type="AlphaFoldDB" id="A0A2A9P4Z3"/>
<dbReference type="EMBL" id="LAZP02000711">
    <property type="protein sequence ID" value="PFH55940.1"/>
    <property type="molecule type" value="Genomic_DNA"/>
</dbReference>
<dbReference type="STRING" id="268505.A0A2A9P4Z3"/>
<evidence type="ECO:0000313" key="3">
    <source>
        <dbReference type="Proteomes" id="UP000037136"/>
    </source>
</evidence>
<organism evidence="2 3">
    <name type="scientific">Ophiocordyceps unilateralis</name>
    <name type="common">Zombie-ant fungus</name>
    <name type="synonym">Torrubia unilateralis</name>
    <dbReference type="NCBI Taxonomy" id="268505"/>
    <lineage>
        <taxon>Eukaryota</taxon>
        <taxon>Fungi</taxon>
        <taxon>Dikarya</taxon>
        <taxon>Ascomycota</taxon>
        <taxon>Pezizomycotina</taxon>
        <taxon>Sordariomycetes</taxon>
        <taxon>Hypocreomycetidae</taxon>
        <taxon>Hypocreales</taxon>
        <taxon>Ophiocordycipitaceae</taxon>
        <taxon>Ophiocordyceps</taxon>
    </lineage>
</organism>
<proteinExistence type="predicted"/>
<dbReference type="OrthoDB" id="5388486at2759"/>
<comment type="caution">
    <text evidence="2">The sequence shown here is derived from an EMBL/GenBank/DDBJ whole genome shotgun (WGS) entry which is preliminary data.</text>
</comment>
<name>A0A2A9P4Z3_OPHUN</name>
<gene>
    <name evidence="2" type="ORF">XA68_17370</name>
</gene>
<evidence type="ECO:0000256" key="1">
    <source>
        <dbReference type="SAM" id="MobiDB-lite"/>
    </source>
</evidence>
<dbReference type="PANTHER" id="PTHR23225">
    <property type="entry name" value="ZINC FINGER PROTEIN"/>
    <property type="match status" value="1"/>
</dbReference>
<dbReference type="Proteomes" id="UP000037136">
    <property type="component" value="Unassembled WGS sequence"/>
</dbReference>